<evidence type="ECO:0000256" key="2">
    <source>
        <dbReference type="RuleBase" id="RU003616"/>
    </source>
</evidence>
<dbReference type="SUPFAM" id="SSF49764">
    <property type="entry name" value="HSP20-like chaperones"/>
    <property type="match status" value="1"/>
</dbReference>
<evidence type="ECO:0000313" key="5">
    <source>
        <dbReference type="Proteomes" id="UP000321638"/>
    </source>
</evidence>
<dbReference type="Pfam" id="PF00011">
    <property type="entry name" value="HSP20"/>
    <property type="match status" value="1"/>
</dbReference>
<feature type="domain" description="SHSP" evidence="3">
    <location>
        <begin position="39"/>
        <end position="148"/>
    </location>
</feature>
<dbReference type="Gene3D" id="2.60.40.790">
    <property type="match status" value="1"/>
</dbReference>
<protein>
    <submittedName>
        <fullName evidence="4">Hsp20/alpha crystallin family protein</fullName>
    </submittedName>
</protein>
<proteinExistence type="inferred from homology"/>
<dbReference type="InterPro" id="IPR031107">
    <property type="entry name" value="Small_HSP"/>
</dbReference>
<sequence length="148" mass="16575">MHTRRGTMAMLFSDPFESLFNLQKALDAFHASGWLEPGPSAGGTYPPLNVFRKDDDAVVIIELPGVKKTDVDIQAKGSTIRISGTRTIEFPQKAGIHRRERIAGRFDRAITIPFEVNVEEVKAEYRDGILALFLPRAEQDKPRSIKLP</sequence>
<reference evidence="4 5" key="1">
    <citation type="submission" date="2019-06" db="EMBL/GenBank/DDBJ databases">
        <title>New taxonomy in bacterial strain CC-CFT640, isolated from vineyard.</title>
        <authorList>
            <person name="Lin S.-Y."/>
            <person name="Tsai C.-F."/>
            <person name="Young C.-C."/>
        </authorList>
    </citation>
    <scope>NUCLEOTIDE SEQUENCE [LARGE SCALE GENOMIC DNA]</scope>
    <source>
        <strain evidence="4 5">CC-CFT640</strain>
    </source>
</reference>
<evidence type="ECO:0000259" key="3">
    <source>
        <dbReference type="PROSITE" id="PS01031"/>
    </source>
</evidence>
<name>A0A5C8P6I8_9HYPH</name>
<accession>A0A5C8P6I8</accession>
<dbReference type="PROSITE" id="PS01031">
    <property type="entry name" value="SHSP"/>
    <property type="match status" value="1"/>
</dbReference>
<dbReference type="InterPro" id="IPR008978">
    <property type="entry name" value="HSP20-like_chaperone"/>
</dbReference>
<keyword evidence="5" id="KW-1185">Reference proteome</keyword>
<organism evidence="4 5">
    <name type="scientific">Vineibacter terrae</name>
    <dbReference type="NCBI Taxonomy" id="2586908"/>
    <lineage>
        <taxon>Bacteria</taxon>
        <taxon>Pseudomonadati</taxon>
        <taxon>Pseudomonadota</taxon>
        <taxon>Alphaproteobacteria</taxon>
        <taxon>Hyphomicrobiales</taxon>
        <taxon>Vineibacter</taxon>
    </lineage>
</organism>
<dbReference type="AlphaFoldDB" id="A0A5C8P6I8"/>
<dbReference type="Proteomes" id="UP000321638">
    <property type="component" value="Unassembled WGS sequence"/>
</dbReference>
<dbReference type="OrthoDB" id="9808910at2"/>
<comment type="similarity">
    <text evidence="1 2">Belongs to the small heat shock protein (HSP20) family.</text>
</comment>
<gene>
    <name evidence="4" type="ORF">FHP25_39580</name>
</gene>
<dbReference type="PANTHER" id="PTHR11527">
    <property type="entry name" value="HEAT-SHOCK PROTEIN 20 FAMILY MEMBER"/>
    <property type="match status" value="1"/>
</dbReference>
<dbReference type="CDD" id="cd06464">
    <property type="entry name" value="ACD_sHsps-like"/>
    <property type="match status" value="1"/>
</dbReference>
<dbReference type="InterPro" id="IPR002068">
    <property type="entry name" value="A-crystallin/Hsp20_dom"/>
</dbReference>
<evidence type="ECO:0000313" key="4">
    <source>
        <dbReference type="EMBL" id="TXL69302.1"/>
    </source>
</evidence>
<dbReference type="EMBL" id="VDUZ01000089">
    <property type="protein sequence ID" value="TXL69302.1"/>
    <property type="molecule type" value="Genomic_DNA"/>
</dbReference>
<evidence type="ECO:0000256" key="1">
    <source>
        <dbReference type="PROSITE-ProRule" id="PRU00285"/>
    </source>
</evidence>
<comment type="caution">
    <text evidence="4">The sequence shown here is derived from an EMBL/GenBank/DDBJ whole genome shotgun (WGS) entry which is preliminary data.</text>
</comment>